<name>A0A806J3W1_GLAPU</name>
<dbReference type="GO" id="GO:0004386">
    <property type="term" value="F:helicase activity"/>
    <property type="evidence" value="ECO:0007669"/>
    <property type="project" value="UniProtKB-KW"/>
</dbReference>
<keyword evidence="1" id="KW-0347">Helicase</keyword>
<keyword evidence="1" id="KW-0547">Nucleotide-binding</keyword>
<accession>A0A806J3W1</accession>
<sequence length="172" mass="19925">MLSYHFTKTQDNDSGIIYISTEFQIVNVTYMAIFSDDKDTLLFLEQDPTIAEIIQHKKTHSIKFAVKEYIETGNEDLYASPLNHQFGKTEIKALKSHLEKLVYEHYLLFKPDCYVFVADRPSLARMYSKMCCNPSSFMSDFETVSNLGDQQDCFIIKTPTYTGGNNEKNDRR</sequence>
<evidence type="ECO:0000313" key="2">
    <source>
        <dbReference type="Proteomes" id="UP000014672"/>
    </source>
</evidence>
<dbReference type="KEGG" id="hpaz:K756_05645"/>
<keyword evidence="1" id="KW-0067">ATP-binding</keyword>
<evidence type="ECO:0000313" key="1">
    <source>
        <dbReference type="EMBL" id="AGO16319.1"/>
    </source>
</evidence>
<dbReference type="EMBL" id="CP005384">
    <property type="protein sequence ID" value="AGO16319.1"/>
    <property type="molecule type" value="Genomic_DNA"/>
</dbReference>
<dbReference type="Proteomes" id="UP000014672">
    <property type="component" value="Chromosome"/>
</dbReference>
<proteinExistence type="predicted"/>
<keyword evidence="1" id="KW-0378">Hydrolase</keyword>
<protein>
    <submittedName>
        <fullName evidence="1">Putative Lhr family helicase, phage associatd</fullName>
    </submittedName>
</protein>
<gene>
    <name evidence="1" type="ORF">K756_05645</name>
</gene>
<dbReference type="AlphaFoldDB" id="A0A806J3W1"/>
<organism evidence="1 2">
    <name type="scientific">Glaesserella parasuis ZJ0906</name>
    <dbReference type="NCBI Taxonomy" id="1322346"/>
    <lineage>
        <taxon>Bacteria</taxon>
        <taxon>Pseudomonadati</taxon>
        <taxon>Pseudomonadota</taxon>
        <taxon>Gammaproteobacteria</taxon>
        <taxon>Pasteurellales</taxon>
        <taxon>Pasteurellaceae</taxon>
        <taxon>Glaesserella</taxon>
    </lineage>
</organism>
<reference evidence="1 2" key="1">
    <citation type="journal article" date="2013" name="PLoS ONE">
        <title>Complete Genome Analysis of a Haemophilus parasuis Serovar 12 Strain from China.</title>
        <authorList>
            <person name="Li Y."/>
            <person name="Kwok A.H."/>
            <person name="Jiang J."/>
            <person name="Zou Y."/>
            <person name="Zheng F."/>
            <person name="Chen P."/>
            <person name="Hou C."/>
            <person name="Leung F.C."/>
            <person name="Jiang P."/>
        </authorList>
    </citation>
    <scope>NUCLEOTIDE SEQUENCE [LARGE SCALE GENOMIC DNA]</scope>
    <source>
        <strain evidence="1 2">ZJ0906</strain>
    </source>
</reference>